<dbReference type="Proteomes" id="UP001271007">
    <property type="component" value="Unassembled WGS sequence"/>
</dbReference>
<sequence>MAATSTEPLETDLPHHNGTGLSDSTHSSSTSSSAERYNLKDEDDTPILLYKYRGGLQTSSQRDLCAWLDKDETLRVTRKLIPRATSYIDVKRHDLYLASEKSTYADLPNFDSNLASVKVPSTAYWSRLILGNYEELFIVSPASSPSSSVADDESRRTSPTSTWGREGTDDSKLGAMSS</sequence>
<comment type="caution">
    <text evidence="2">The sequence shown here is derived from an EMBL/GenBank/DDBJ whole genome shotgun (WGS) entry which is preliminary data.</text>
</comment>
<accession>A0AAJ0DEN8</accession>
<organism evidence="2 3">
    <name type="scientific">Extremus antarcticus</name>
    <dbReference type="NCBI Taxonomy" id="702011"/>
    <lineage>
        <taxon>Eukaryota</taxon>
        <taxon>Fungi</taxon>
        <taxon>Dikarya</taxon>
        <taxon>Ascomycota</taxon>
        <taxon>Pezizomycotina</taxon>
        <taxon>Dothideomycetes</taxon>
        <taxon>Dothideomycetidae</taxon>
        <taxon>Mycosphaerellales</taxon>
        <taxon>Extremaceae</taxon>
        <taxon>Extremus</taxon>
    </lineage>
</organism>
<dbReference type="EMBL" id="JAWDJX010000019">
    <property type="protein sequence ID" value="KAK3052641.1"/>
    <property type="molecule type" value="Genomic_DNA"/>
</dbReference>
<name>A0AAJ0DEN8_9PEZI</name>
<dbReference type="AlphaFoldDB" id="A0AAJ0DEN8"/>
<feature type="compositionally biased region" description="Low complexity" evidence="1">
    <location>
        <begin position="22"/>
        <end position="33"/>
    </location>
</feature>
<reference evidence="2" key="1">
    <citation type="submission" date="2023-04" db="EMBL/GenBank/DDBJ databases">
        <title>Black Yeasts Isolated from many extreme environments.</title>
        <authorList>
            <person name="Coleine C."/>
            <person name="Stajich J.E."/>
            <person name="Selbmann L."/>
        </authorList>
    </citation>
    <scope>NUCLEOTIDE SEQUENCE</scope>
    <source>
        <strain evidence="2">CCFEE 5312</strain>
    </source>
</reference>
<gene>
    <name evidence="2" type="ORF">LTR09_006122</name>
</gene>
<evidence type="ECO:0000256" key="1">
    <source>
        <dbReference type="SAM" id="MobiDB-lite"/>
    </source>
</evidence>
<feature type="region of interest" description="Disordered" evidence="1">
    <location>
        <begin position="1"/>
        <end position="40"/>
    </location>
</feature>
<feature type="region of interest" description="Disordered" evidence="1">
    <location>
        <begin position="142"/>
        <end position="178"/>
    </location>
</feature>
<protein>
    <submittedName>
        <fullName evidence="2">Uncharacterized protein</fullName>
    </submittedName>
</protein>
<proteinExistence type="predicted"/>
<evidence type="ECO:0000313" key="2">
    <source>
        <dbReference type="EMBL" id="KAK3052641.1"/>
    </source>
</evidence>
<evidence type="ECO:0000313" key="3">
    <source>
        <dbReference type="Proteomes" id="UP001271007"/>
    </source>
</evidence>
<keyword evidence="3" id="KW-1185">Reference proteome</keyword>